<dbReference type="RefSeq" id="WP_033953735.1">
    <property type="nucleotide sequence ID" value="NZ_CP027169.1"/>
</dbReference>
<gene>
    <name evidence="1" type="ORF">CSB93_4785</name>
</gene>
<keyword evidence="1" id="KW-0167">Capsid protein</keyword>
<accession>A0A2R3IU68</accession>
<sequence>MFLTQQAIAAHPRLMGHYQELQANRSIWNNQNAAMLAEHRGAMTPGMLACNALAGLGREFWAEIDAQIIQYRNQETGMEIVNDLLQVQTVLPIGKSAKLYNVVGDIADDVSVSIDGQAPYSFDHTEYNSDGDPIPVFTAGYGVNWRHAAGMNTVGIDLVLDSQAAKLRKFNKRIVAYTLDGATNIQVENYPAQGLRNHRNTIKVNLGSGAGGANIDLTTATQEQLAAFFTTGAFGQAARNNKVDAYDVLWVSPEIWGNMNRPATVAIGGSTILSGGTVLQLITPFIPARAVRQTFALSGNEFLGYQRRRDVVTPLVGMATGVIPLPRPLPQVNYNFQIMSAMGIQVKKDDEGLSGVIYGANLA</sequence>
<keyword evidence="1" id="KW-0946">Virion</keyword>
<organism evidence="1 2">
    <name type="scientific">Pseudomonas paraeruginosa</name>
    <dbReference type="NCBI Taxonomy" id="2994495"/>
    <lineage>
        <taxon>Bacteria</taxon>
        <taxon>Pseudomonadati</taxon>
        <taxon>Pseudomonadota</taxon>
        <taxon>Gammaproteobacteria</taxon>
        <taxon>Pseudomonadales</taxon>
        <taxon>Pseudomonadaceae</taxon>
        <taxon>Pseudomonas</taxon>
    </lineage>
</organism>
<dbReference type="InterPro" id="IPR046227">
    <property type="entry name" value="DUF6260"/>
</dbReference>
<reference evidence="1 2" key="1">
    <citation type="submission" date="2018-02" db="EMBL/GenBank/DDBJ databases">
        <title>FDA/CDC Antimicrobial Resistant Isolate Bank Genome Sequencing.</title>
        <authorList>
            <person name="Benahmed F.H."/>
            <person name="Lutgring J.D."/>
            <person name="Yoo B."/>
            <person name="Machado M."/>
            <person name="Brown A."/>
            <person name="McAllister G."/>
            <person name="Perry A."/>
            <person name="Halpin A.L."/>
            <person name="Vavikolanu K."/>
            <person name="Ott S."/>
            <person name="Zhao X."/>
            <person name="Tallon L.J."/>
            <person name="Sadzewicz L."/>
            <person name="Aluvathingal J."/>
            <person name="Nadendla S."/>
            <person name="Voskania-kordi A."/>
            <person name="Simonyan V."/>
            <person name="Patel J."/>
            <person name="Shawar R.M."/>
        </authorList>
    </citation>
    <scope>NUCLEOTIDE SEQUENCE [LARGE SCALE GENOMIC DNA]</scope>
    <source>
        <strain evidence="1 2">AR_0356</strain>
    </source>
</reference>
<evidence type="ECO:0000313" key="2">
    <source>
        <dbReference type="Proteomes" id="UP000238390"/>
    </source>
</evidence>
<protein>
    <submittedName>
        <fullName evidence="1">Coat protein</fullName>
    </submittedName>
</protein>
<dbReference type="Pfam" id="PF19774">
    <property type="entry name" value="DUF6260"/>
    <property type="match status" value="1"/>
</dbReference>
<keyword evidence="2" id="KW-1185">Reference proteome</keyword>
<proteinExistence type="predicted"/>
<dbReference type="EMBL" id="CP027169">
    <property type="protein sequence ID" value="AVK05474.1"/>
    <property type="molecule type" value="Genomic_DNA"/>
</dbReference>
<name>A0A2R3IU68_9PSED</name>
<dbReference type="AlphaFoldDB" id="A0A2R3IU68"/>
<evidence type="ECO:0000313" key="1">
    <source>
        <dbReference type="EMBL" id="AVK05474.1"/>
    </source>
</evidence>
<dbReference type="Proteomes" id="UP000238390">
    <property type="component" value="Chromosome"/>
</dbReference>